<feature type="binding site" evidence="5">
    <location>
        <position position="177"/>
    </location>
    <ligand>
        <name>substrate</name>
    </ligand>
</feature>
<proteinExistence type="inferred from homology"/>
<keyword evidence="1 5" id="KW-0963">Cytoplasm</keyword>
<evidence type="ECO:0000256" key="4">
    <source>
        <dbReference type="ARBA" id="ARBA00023317"/>
    </source>
</evidence>
<comment type="caution">
    <text evidence="7">The sequence shown here is derived from an EMBL/GenBank/DDBJ whole genome shotgun (WGS) entry which is preliminary data.</text>
</comment>
<dbReference type="AlphaFoldDB" id="A0A2T3XSB6"/>
<feature type="binding site" evidence="5">
    <location>
        <position position="79"/>
    </location>
    <ligand>
        <name>substrate</name>
    </ligand>
</feature>
<comment type="function">
    <text evidence="5">Removes the pyruvyl group from chorismate, with concomitant aromatization of the ring, to provide 4-hydroxybenzoate (4HB) for the ubiquinone pathway.</text>
</comment>
<dbReference type="Gene3D" id="3.40.1410.10">
    <property type="entry name" value="Chorismate lyase-like"/>
    <property type="match status" value="1"/>
</dbReference>
<dbReference type="GO" id="GO:0006744">
    <property type="term" value="P:ubiquinone biosynthetic process"/>
    <property type="evidence" value="ECO:0007669"/>
    <property type="project" value="UniProtKB-UniRule"/>
</dbReference>
<keyword evidence="3 5" id="KW-0456">Lyase</keyword>
<dbReference type="GO" id="GO:0008813">
    <property type="term" value="F:chorismate lyase activity"/>
    <property type="evidence" value="ECO:0007669"/>
    <property type="project" value="UniProtKB-UniRule"/>
</dbReference>
<comment type="caution">
    <text evidence="5">Lacks conserved residue(s) required for the propagation of feature annotation.</text>
</comment>
<evidence type="ECO:0000256" key="6">
    <source>
        <dbReference type="SAM" id="MobiDB-lite"/>
    </source>
</evidence>
<comment type="subcellular location">
    <subcellularLocation>
        <location evidence="5">Cytoplasm</location>
    </subcellularLocation>
</comment>
<keyword evidence="4 5" id="KW-0670">Pyruvate</keyword>
<dbReference type="Pfam" id="PF04345">
    <property type="entry name" value="Chor_lyase"/>
    <property type="match status" value="1"/>
</dbReference>
<evidence type="ECO:0000256" key="1">
    <source>
        <dbReference type="ARBA" id="ARBA00022490"/>
    </source>
</evidence>
<dbReference type="PANTHER" id="PTHR38683:SF1">
    <property type="entry name" value="CHORISMATE PYRUVATE-LYASE"/>
    <property type="match status" value="1"/>
</dbReference>
<dbReference type="HAMAP" id="MF_01632">
    <property type="entry name" value="UbiC"/>
    <property type="match status" value="1"/>
</dbReference>
<accession>A0A2T3XSB6</accession>
<dbReference type="PANTHER" id="PTHR38683">
    <property type="entry name" value="CHORISMATE PYRUVATE-LYASE"/>
    <property type="match status" value="1"/>
</dbReference>
<dbReference type="EC" id="4.1.3.40" evidence="5"/>
<reference evidence="7 8" key="1">
    <citation type="submission" date="2018-03" db="EMBL/GenBank/DDBJ databases">
        <title>Whole genome analyses suggest that Burkholderia sensu lato contains two further novel genera in the rhizoxinica-symbiotica group Mycetohabitans gen. nov., and Trinickia gen. nov.: implications for the evolution of diazotrophy and nodulation in the Burkholderiaceae.</title>
        <authorList>
            <person name="Estrada De Los Santos P."/>
            <person name="Palmer M."/>
            <person name="Chavez-Ramirez B."/>
            <person name="Steenkamp E.T."/>
            <person name="Hirsch A.M."/>
            <person name="Manyaka P."/>
            <person name="Maluk M."/>
            <person name="Lafos M."/>
            <person name="Crook M."/>
            <person name="Gross E."/>
            <person name="Simon M.F."/>
            <person name="Bueno Dos Reis Junior F."/>
            <person name="Poole P.S."/>
            <person name="Venter S.N."/>
            <person name="James E.K."/>
        </authorList>
    </citation>
    <scope>NUCLEOTIDE SEQUENCE [LARGE SCALE GENOMIC DNA]</scope>
    <source>
        <strain evidence="7 8">JPY-366</strain>
    </source>
</reference>
<evidence type="ECO:0000256" key="5">
    <source>
        <dbReference type="HAMAP-Rule" id="MF_01632"/>
    </source>
</evidence>
<dbReference type="UniPathway" id="UPA00232"/>
<sequence length="236" mass="26263">MIRARRLRLAAARGAWRATPRPSFTFDQKDWLTRGGSLTAHLRTLGTVTLRVTREAVACAWADERAALGVAPRERVWVREVVLLVDGVPFVAAHSIAPRAASRGVWQSMRRLSARPLAELLYDDGSVSRSALVSVRLTSRHPLFDLARREIAGQPPQGLLARRSVFLRRGKPLMVTECMLPALWAHLEAWKSREKGASPALRRLAGETAATAHDRRGRLARPLHARHPHSVPRKSS</sequence>
<dbReference type="SUPFAM" id="SSF64288">
    <property type="entry name" value="Chorismate lyase-like"/>
    <property type="match status" value="1"/>
</dbReference>
<dbReference type="EMBL" id="PYUC01000008">
    <property type="protein sequence ID" value="PTB19420.1"/>
    <property type="molecule type" value="Genomic_DNA"/>
</dbReference>
<dbReference type="Proteomes" id="UP000240638">
    <property type="component" value="Unassembled WGS sequence"/>
</dbReference>
<dbReference type="InterPro" id="IPR028978">
    <property type="entry name" value="Chorismate_lyase_/UTRA_dom_sf"/>
</dbReference>
<evidence type="ECO:0000256" key="2">
    <source>
        <dbReference type="ARBA" id="ARBA00022688"/>
    </source>
</evidence>
<organism evidence="7 8">
    <name type="scientific">Trinickia symbiotica</name>
    <dbReference type="NCBI Taxonomy" id="863227"/>
    <lineage>
        <taxon>Bacteria</taxon>
        <taxon>Pseudomonadati</taxon>
        <taxon>Pseudomonadota</taxon>
        <taxon>Betaproteobacteria</taxon>
        <taxon>Burkholderiales</taxon>
        <taxon>Burkholderiaceae</taxon>
        <taxon>Trinickia</taxon>
    </lineage>
</organism>
<feature type="region of interest" description="Disordered" evidence="6">
    <location>
        <begin position="206"/>
        <end position="236"/>
    </location>
</feature>
<dbReference type="RefSeq" id="WP_107151840.1">
    <property type="nucleotide sequence ID" value="NZ_PYUC01000008.1"/>
</dbReference>
<comment type="similarity">
    <text evidence="5">Belongs to the UbiC family.</text>
</comment>
<feature type="compositionally biased region" description="Basic residues" evidence="6">
    <location>
        <begin position="215"/>
        <end position="236"/>
    </location>
</feature>
<comment type="pathway">
    <text evidence="5">Cofactor biosynthesis; ubiquinone biosynthesis.</text>
</comment>
<feature type="binding site" evidence="5">
    <location>
        <position position="117"/>
    </location>
    <ligand>
        <name>substrate</name>
    </ligand>
</feature>
<name>A0A2T3XSB6_9BURK</name>
<comment type="catalytic activity">
    <reaction evidence="5">
        <text>chorismate = 4-hydroxybenzoate + pyruvate</text>
        <dbReference type="Rhea" id="RHEA:16505"/>
        <dbReference type="ChEBI" id="CHEBI:15361"/>
        <dbReference type="ChEBI" id="CHEBI:17879"/>
        <dbReference type="ChEBI" id="CHEBI:29748"/>
        <dbReference type="EC" id="4.1.3.40"/>
    </reaction>
</comment>
<protein>
    <recommendedName>
        <fullName evidence="5">Probable chorismate pyruvate-lyase</fullName>
        <shortName evidence="5">CL</shortName>
        <shortName evidence="5">CPL</shortName>
        <ecNumber evidence="5">4.1.3.40</ecNumber>
    </recommendedName>
</protein>
<dbReference type="GO" id="GO:0042866">
    <property type="term" value="P:pyruvate biosynthetic process"/>
    <property type="evidence" value="ECO:0007669"/>
    <property type="project" value="UniProtKB-UniRule"/>
</dbReference>
<evidence type="ECO:0000313" key="7">
    <source>
        <dbReference type="EMBL" id="PTB19420.1"/>
    </source>
</evidence>
<evidence type="ECO:0000313" key="8">
    <source>
        <dbReference type="Proteomes" id="UP000240638"/>
    </source>
</evidence>
<dbReference type="GO" id="GO:0005829">
    <property type="term" value="C:cytosol"/>
    <property type="evidence" value="ECO:0007669"/>
    <property type="project" value="TreeGrafter"/>
</dbReference>
<dbReference type="InterPro" id="IPR007440">
    <property type="entry name" value="Chorismate--pyruvate_lyase"/>
</dbReference>
<keyword evidence="2 5" id="KW-0831">Ubiquinone biosynthesis</keyword>
<evidence type="ECO:0000256" key="3">
    <source>
        <dbReference type="ARBA" id="ARBA00023239"/>
    </source>
</evidence>
<gene>
    <name evidence="5" type="primary">ubiC</name>
    <name evidence="7" type="ORF">C9I57_17110</name>
</gene>